<evidence type="ECO:0000313" key="2">
    <source>
        <dbReference type="EMBL" id="KAJ9595202.1"/>
    </source>
</evidence>
<accession>A0AAD8ABF1</accession>
<reference evidence="2" key="1">
    <citation type="journal article" date="2023" name="IScience">
        <title>Live-bearing cockroach genome reveals convergent evolutionary mechanisms linked to viviparity in insects and beyond.</title>
        <authorList>
            <person name="Fouks B."/>
            <person name="Harrison M.C."/>
            <person name="Mikhailova A.A."/>
            <person name="Marchal E."/>
            <person name="English S."/>
            <person name="Carruthers M."/>
            <person name="Jennings E.C."/>
            <person name="Chiamaka E.L."/>
            <person name="Frigard R.A."/>
            <person name="Pippel M."/>
            <person name="Attardo G.M."/>
            <person name="Benoit J.B."/>
            <person name="Bornberg-Bauer E."/>
            <person name="Tobe S.S."/>
        </authorList>
    </citation>
    <scope>NUCLEOTIDE SEQUENCE</scope>
    <source>
        <strain evidence="2">Stay&amp;Tobe</strain>
    </source>
</reference>
<sequence length="91" mass="10347">AICYMNAKHICSCNESLFKAIREVKENKVTKRHPGVSGLSSTSQKSTATKKPSKRLHQTPEATTTFHLKMMFQMSSIQRGKRLFREFLDGT</sequence>
<dbReference type="Proteomes" id="UP001233999">
    <property type="component" value="Unassembled WGS sequence"/>
</dbReference>
<reference evidence="2" key="2">
    <citation type="submission" date="2023-05" db="EMBL/GenBank/DDBJ databases">
        <authorList>
            <person name="Fouks B."/>
        </authorList>
    </citation>
    <scope>NUCLEOTIDE SEQUENCE</scope>
    <source>
        <strain evidence="2">Stay&amp;Tobe</strain>
        <tissue evidence="2">Testes</tissue>
    </source>
</reference>
<feature type="non-terminal residue" evidence="2">
    <location>
        <position position="1"/>
    </location>
</feature>
<dbReference type="AlphaFoldDB" id="A0AAD8ABF1"/>
<gene>
    <name evidence="2" type="ORF">L9F63_013511</name>
</gene>
<comment type="caution">
    <text evidence="2">The sequence shown here is derived from an EMBL/GenBank/DDBJ whole genome shotgun (WGS) entry which is preliminary data.</text>
</comment>
<keyword evidence="3" id="KW-1185">Reference proteome</keyword>
<protein>
    <submittedName>
        <fullName evidence="2">Uncharacterized protein</fullName>
    </submittedName>
</protein>
<dbReference type="EMBL" id="JASPKZ010002685">
    <property type="protein sequence ID" value="KAJ9595202.1"/>
    <property type="molecule type" value="Genomic_DNA"/>
</dbReference>
<evidence type="ECO:0000313" key="3">
    <source>
        <dbReference type="Proteomes" id="UP001233999"/>
    </source>
</evidence>
<feature type="non-terminal residue" evidence="2">
    <location>
        <position position="91"/>
    </location>
</feature>
<evidence type="ECO:0000256" key="1">
    <source>
        <dbReference type="SAM" id="MobiDB-lite"/>
    </source>
</evidence>
<feature type="compositionally biased region" description="Low complexity" evidence="1">
    <location>
        <begin position="40"/>
        <end position="50"/>
    </location>
</feature>
<proteinExistence type="predicted"/>
<feature type="region of interest" description="Disordered" evidence="1">
    <location>
        <begin position="29"/>
        <end position="61"/>
    </location>
</feature>
<name>A0AAD8ABF1_DIPPU</name>
<organism evidence="2 3">
    <name type="scientific">Diploptera punctata</name>
    <name type="common">Pacific beetle cockroach</name>
    <dbReference type="NCBI Taxonomy" id="6984"/>
    <lineage>
        <taxon>Eukaryota</taxon>
        <taxon>Metazoa</taxon>
        <taxon>Ecdysozoa</taxon>
        <taxon>Arthropoda</taxon>
        <taxon>Hexapoda</taxon>
        <taxon>Insecta</taxon>
        <taxon>Pterygota</taxon>
        <taxon>Neoptera</taxon>
        <taxon>Polyneoptera</taxon>
        <taxon>Dictyoptera</taxon>
        <taxon>Blattodea</taxon>
        <taxon>Blaberoidea</taxon>
        <taxon>Blaberidae</taxon>
        <taxon>Diplopterinae</taxon>
        <taxon>Diploptera</taxon>
    </lineage>
</organism>